<dbReference type="AlphaFoldDB" id="A0A2A3MJJ5"/>
<evidence type="ECO:0000313" key="3">
    <source>
        <dbReference type="EMBL" id="PBK04966.1"/>
    </source>
</evidence>
<dbReference type="InterPro" id="IPR046847">
    <property type="entry name" value="Xre-like_HTH"/>
</dbReference>
<feature type="domain" description="Antitoxin Xre-like helix-turn-helix" evidence="2">
    <location>
        <begin position="10"/>
        <end position="68"/>
    </location>
</feature>
<keyword evidence="4" id="KW-1185">Reference proteome</keyword>
<reference evidence="3 4" key="1">
    <citation type="submission" date="2017-09" db="EMBL/GenBank/DDBJ databases">
        <title>Pseudomonas abyssi sp. nov. isolated from Abyssopelagic Water.</title>
        <authorList>
            <person name="Wei Y."/>
        </authorList>
    </citation>
    <scope>NUCLEOTIDE SEQUENCE [LARGE SCALE GENOMIC DNA]</scope>
    <source>
        <strain evidence="3 4">MT5</strain>
    </source>
</reference>
<evidence type="ECO:0008006" key="5">
    <source>
        <dbReference type="Google" id="ProtNLM"/>
    </source>
</evidence>
<proteinExistence type="predicted"/>
<evidence type="ECO:0000259" key="2">
    <source>
        <dbReference type="Pfam" id="PF20432"/>
    </source>
</evidence>
<comment type="caution">
    <text evidence="3">The sequence shown here is derived from an EMBL/GenBank/DDBJ whole genome shotgun (WGS) entry which is preliminary data.</text>
</comment>
<evidence type="ECO:0000259" key="1">
    <source>
        <dbReference type="Pfam" id="PF09722"/>
    </source>
</evidence>
<accession>A0A2A3MJJ5</accession>
<protein>
    <recommendedName>
        <fullName evidence="5">DUF2384 domain-containing protein</fullName>
    </recommendedName>
</protein>
<dbReference type="Proteomes" id="UP000242313">
    <property type="component" value="Unassembled WGS sequence"/>
</dbReference>
<dbReference type="Pfam" id="PF20432">
    <property type="entry name" value="Xre-like-HTH"/>
    <property type="match status" value="1"/>
</dbReference>
<feature type="domain" description="Antitoxin Xre/MbcA/ParS-like toxin-binding" evidence="1">
    <location>
        <begin position="73"/>
        <end position="126"/>
    </location>
</feature>
<dbReference type="RefSeq" id="WP_096004252.1">
    <property type="nucleotide sequence ID" value="NZ_NTMR01000009.1"/>
</dbReference>
<dbReference type="InterPro" id="IPR024467">
    <property type="entry name" value="Xre/MbcA/ParS-like_toxin-bd"/>
</dbReference>
<organism evidence="3 4">
    <name type="scientific">Pseudomonas abyssi</name>
    <dbReference type="NCBI Taxonomy" id="170540"/>
    <lineage>
        <taxon>Bacteria</taxon>
        <taxon>Pseudomonadati</taxon>
        <taxon>Pseudomonadota</taxon>
        <taxon>Gammaproteobacteria</taxon>
        <taxon>Pseudomonadales</taxon>
        <taxon>Pseudomonadaceae</taxon>
        <taxon>Pseudomonas</taxon>
    </lineage>
</organism>
<name>A0A2A3MJJ5_9PSED</name>
<gene>
    <name evidence="3" type="ORF">CNQ84_07405</name>
</gene>
<dbReference type="Pfam" id="PF09722">
    <property type="entry name" value="Xre_MbcA_ParS_C"/>
    <property type="match status" value="1"/>
</dbReference>
<dbReference type="EMBL" id="NTMR01000009">
    <property type="protein sequence ID" value="PBK04966.1"/>
    <property type="molecule type" value="Genomic_DNA"/>
</dbReference>
<sequence length="129" mass="14528">MTTAPAGAKKDMALVGLRTALNILGKWKTSTEQAGNILRVSRSTISRARTDKTVSLDEDQLKRVSLVLNIHSALRMLFDNPANVYGFMQMKNHNEFFNGRSPLEVVQNGDMIALYETFRRIDSLRGAQW</sequence>
<dbReference type="GO" id="GO:0003677">
    <property type="term" value="F:DNA binding"/>
    <property type="evidence" value="ECO:0007669"/>
    <property type="project" value="InterPro"/>
</dbReference>
<evidence type="ECO:0000313" key="4">
    <source>
        <dbReference type="Proteomes" id="UP000242313"/>
    </source>
</evidence>